<accession>H8YXY2</accession>
<feature type="domain" description="HIT" evidence="4">
    <location>
        <begin position="13"/>
        <end position="120"/>
    </location>
</feature>
<dbReference type="GO" id="GO:0016787">
    <property type="term" value="F:hydrolase activity"/>
    <property type="evidence" value="ECO:0007669"/>
    <property type="project" value="UniProtKB-KW"/>
</dbReference>
<dbReference type="PROSITE" id="PS51084">
    <property type="entry name" value="HIT_2"/>
    <property type="match status" value="1"/>
</dbReference>
<gene>
    <name evidence="5" type="ORF">Thi970DRAFT_00967</name>
</gene>
<dbReference type="InterPro" id="IPR001310">
    <property type="entry name" value="Histidine_triad_HIT"/>
</dbReference>
<protein>
    <submittedName>
        <fullName evidence="5">HIT family hydrolase, diadenosine tetraphosphate hydrolase</fullName>
    </submittedName>
</protein>
<dbReference type="EMBL" id="JH603168">
    <property type="protein sequence ID" value="EIC23308.1"/>
    <property type="molecule type" value="Genomic_DNA"/>
</dbReference>
<evidence type="ECO:0000259" key="4">
    <source>
        <dbReference type="PROSITE" id="PS51084"/>
    </source>
</evidence>
<evidence type="ECO:0000313" key="6">
    <source>
        <dbReference type="Proteomes" id="UP000002964"/>
    </source>
</evidence>
<dbReference type="PANTHER" id="PTHR42997:SF1">
    <property type="entry name" value="AP-4-A PHOSPHORYLASE"/>
    <property type="match status" value="1"/>
</dbReference>
<evidence type="ECO:0000313" key="5">
    <source>
        <dbReference type="EMBL" id="EIC23308.1"/>
    </source>
</evidence>
<keyword evidence="6" id="KW-1185">Reference proteome</keyword>
<dbReference type="Pfam" id="PF01230">
    <property type="entry name" value="HIT"/>
    <property type="match status" value="1"/>
</dbReference>
<evidence type="ECO:0000256" key="1">
    <source>
        <dbReference type="PIRSR" id="PIRSR601310-1"/>
    </source>
</evidence>
<dbReference type="STRING" id="631362.Thi970DRAFT_00967"/>
<feature type="short sequence motif" description="Histidine triad motif" evidence="2 3">
    <location>
        <begin position="105"/>
        <end position="109"/>
    </location>
</feature>
<evidence type="ECO:0000256" key="2">
    <source>
        <dbReference type="PIRSR" id="PIRSR601310-3"/>
    </source>
</evidence>
<dbReference type="PROSITE" id="PS00892">
    <property type="entry name" value="HIT_1"/>
    <property type="match status" value="1"/>
</dbReference>
<dbReference type="HOGENOM" id="CLU_056776_5_1_6"/>
<reference evidence="6" key="1">
    <citation type="submission" date="2011-06" db="EMBL/GenBank/DDBJ databases">
        <authorList>
            <consortium name="US DOE Joint Genome Institute (JGI-PGF)"/>
            <person name="Lucas S."/>
            <person name="Han J."/>
            <person name="Lapidus A."/>
            <person name="Cheng J.-F."/>
            <person name="Goodwin L."/>
            <person name="Pitluck S."/>
            <person name="Peters L."/>
            <person name="Land M.L."/>
            <person name="Hauser L."/>
            <person name="Vogl K."/>
            <person name="Liu Z."/>
            <person name="Overmann J."/>
            <person name="Frigaard N.-U."/>
            <person name="Bryant D.A."/>
            <person name="Woyke T.J."/>
        </authorList>
    </citation>
    <scope>NUCLEOTIDE SEQUENCE [LARGE SCALE GENOMIC DNA]</scope>
    <source>
        <strain evidence="6">970</strain>
    </source>
</reference>
<dbReference type="InterPro" id="IPR036265">
    <property type="entry name" value="HIT-like_sf"/>
</dbReference>
<dbReference type="InterPro" id="IPR052908">
    <property type="entry name" value="AP-4-A_phosphorylase"/>
</dbReference>
<sequence>MSNTDSNAQAGGEECRFCVSKPGRELMLESEYGFAAYDRHPASPGHFLVIPFRHFASYFDINDQELVDLWGLVARGKEIVEAKFHPDGYNIGINVGHWAGQSIHHLHIHVIPRYQGDVENPKGGVRGVIPSKKLYNLAPD</sequence>
<feature type="active site" description="Tele-AMP-histidine intermediate" evidence="1">
    <location>
        <position position="107"/>
    </location>
</feature>
<organism evidence="5 6">
    <name type="scientific">Thiorhodovibrio frisius</name>
    <dbReference type="NCBI Taxonomy" id="631362"/>
    <lineage>
        <taxon>Bacteria</taxon>
        <taxon>Pseudomonadati</taxon>
        <taxon>Pseudomonadota</taxon>
        <taxon>Gammaproteobacteria</taxon>
        <taxon>Chromatiales</taxon>
        <taxon>Chromatiaceae</taxon>
        <taxon>Thiorhodovibrio</taxon>
    </lineage>
</organism>
<dbReference type="RefSeq" id="WP_009147392.1">
    <property type="nucleotide sequence ID" value="NZ_CP121471.1"/>
</dbReference>
<dbReference type="SUPFAM" id="SSF54197">
    <property type="entry name" value="HIT-like"/>
    <property type="match status" value="1"/>
</dbReference>
<dbReference type="Gene3D" id="3.30.428.10">
    <property type="entry name" value="HIT-like"/>
    <property type="match status" value="1"/>
</dbReference>
<dbReference type="Proteomes" id="UP000002964">
    <property type="component" value="Unassembled WGS sequence"/>
</dbReference>
<name>H8YXY2_9GAMM</name>
<reference evidence="5 6" key="2">
    <citation type="submission" date="2011-11" db="EMBL/GenBank/DDBJ databases">
        <authorList>
            <consortium name="US DOE Joint Genome Institute"/>
            <person name="Lucas S."/>
            <person name="Han J."/>
            <person name="Lapidus A."/>
            <person name="Cheng J.-F."/>
            <person name="Goodwin L."/>
            <person name="Pitluck S."/>
            <person name="Peters L."/>
            <person name="Ovchinnikova G."/>
            <person name="Zhang X."/>
            <person name="Detter J.C."/>
            <person name="Han C."/>
            <person name="Tapia R."/>
            <person name="Land M."/>
            <person name="Hauser L."/>
            <person name="Kyrpides N."/>
            <person name="Ivanova N."/>
            <person name="Pagani I."/>
            <person name="Vogl K."/>
            <person name="Liu Z."/>
            <person name="Overmann J."/>
            <person name="Frigaard N.-U."/>
            <person name="Bryant D."/>
            <person name="Woyke T."/>
        </authorList>
    </citation>
    <scope>NUCLEOTIDE SEQUENCE [LARGE SCALE GENOMIC DNA]</scope>
    <source>
        <strain evidence="5 6">970</strain>
    </source>
</reference>
<dbReference type="InterPro" id="IPR011146">
    <property type="entry name" value="HIT-like"/>
</dbReference>
<dbReference type="PRINTS" id="PR00332">
    <property type="entry name" value="HISTRIAD"/>
</dbReference>
<proteinExistence type="predicted"/>
<keyword evidence="5" id="KW-0378">Hydrolase</keyword>
<dbReference type="AlphaFoldDB" id="H8YXY2"/>
<evidence type="ECO:0000256" key="3">
    <source>
        <dbReference type="PROSITE-ProRule" id="PRU00464"/>
    </source>
</evidence>
<dbReference type="PANTHER" id="PTHR42997">
    <property type="entry name" value="HIT FAMILY HYDROLASE"/>
    <property type="match status" value="1"/>
</dbReference>
<dbReference type="OrthoDB" id="9784774at2"/>
<dbReference type="InterPro" id="IPR019808">
    <property type="entry name" value="Histidine_triad_CS"/>
</dbReference>
<dbReference type="eggNOG" id="COG0537">
    <property type="taxonomic scope" value="Bacteria"/>
</dbReference>